<comment type="caution">
    <text evidence="1">The sequence shown here is derived from an EMBL/GenBank/DDBJ whole genome shotgun (WGS) entry which is preliminary data.</text>
</comment>
<sequence>MAVLSVHGGGGGDDGAGGGAGRGGTRDGGGGNGGVDAVVPQAPSVATPPHPCGCASSSVSVSTVAAVEGASTGASACHRHYGYPPPTRRVVSWPPSAWGRVGCGTHAWCVRAGVAVPRPSRVGYEGGGCRPATDGRGVVCVGVGVPVAVTCPVAHAAVVGERVADDTAPSNELIPIAGGHVAAAAADGGFPHAGSVVCLDDDDEGGAAASPCALPRRVRSQGTEVTASAPAAPPSSPVTRPPAAAASPSERPFPPATGCGEAGAEGIDADEPTPAAGGHVAAAGVAGGVPRARSVVRVDDDDGDALGGGGRVVGCVRGGPSFGADGVVAGGAGVACRTPPRRRRPQGAAATTDAHFAPPSSPVTPPSALGTASVERPHTSRRCRPSPPSLSSSSIAAVAPPLPAGVPAPPAVTATTPFATTTATTHTLTDGALPRRRPLHINVLPATELLPLLHSFPSIGPRTAARILAAVPVADAADWAARVPRVRLARVEAAAAARGYVLHLGVPTAGGAASCSGGATAATTVVSDSSHGPCGPTPDPAVASGEHPLVASTDGVVGRPQWRDPPPSPVLPPPATVTLLTYNACKLGSAAASLSPKLASLARVATCAPPPPRAGRRRWALCASKRCSTWACRRRWRPRCRPSRATGGGWPRRRRAWPRRARASRQPLSTPSC</sequence>
<protein>
    <submittedName>
        <fullName evidence="1">Uncharacterized protein</fullName>
    </submittedName>
</protein>
<reference evidence="1" key="1">
    <citation type="submission" date="2019-11" db="EMBL/GenBank/DDBJ databases">
        <title>Nori genome reveals adaptations in red seaweeds to the harsh intertidal environment.</title>
        <authorList>
            <person name="Wang D."/>
            <person name="Mao Y."/>
        </authorList>
    </citation>
    <scope>NUCLEOTIDE SEQUENCE</scope>
    <source>
        <tissue evidence="1">Gametophyte</tissue>
    </source>
</reference>
<evidence type="ECO:0000313" key="1">
    <source>
        <dbReference type="EMBL" id="KAK1863080.1"/>
    </source>
</evidence>
<gene>
    <name evidence="1" type="ORF">I4F81_005643</name>
</gene>
<dbReference type="EMBL" id="CM020619">
    <property type="protein sequence ID" value="KAK1863080.1"/>
    <property type="molecule type" value="Genomic_DNA"/>
</dbReference>
<evidence type="ECO:0000313" key="2">
    <source>
        <dbReference type="Proteomes" id="UP000798662"/>
    </source>
</evidence>
<name>A0ACC3BYY9_PYRYE</name>
<accession>A0ACC3BYY9</accession>
<proteinExistence type="predicted"/>
<keyword evidence="2" id="KW-1185">Reference proteome</keyword>
<dbReference type="Proteomes" id="UP000798662">
    <property type="component" value="Chromosome 2"/>
</dbReference>
<organism evidence="1 2">
    <name type="scientific">Pyropia yezoensis</name>
    <name type="common">Susabi-nori</name>
    <name type="synonym">Porphyra yezoensis</name>
    <dbReference type="NCBI Taxonomy" id="2788"/>
    <lineage>
        <taxon>Eukaryota</taxon>
        <taxon>Rhodophyta</taxon>
        <taxon>Bangiophyceae</taxon>
        <taxon>Bangiales</taxon>
        <taxon>Bangiaceae</taxon>
        <taxon>Pyropia</taxon>
    </lineage>
</organism>